<evidence type="ECO:0000256" key="1">
    <source>
        <dbReference type="ARBA" id="ARBA00022581"/>
    </source>
</evidence>
<dbReference type="PANTHER" id="PTHR13037:SF24">
    <property type="entry name" value="POLYCOMB PROTEIN PCL-RELATED"/>
    <property type="match status" value="1"/>
</dbReference>
<dbReference type="AlphaFoldDB" id="A0A3R7M1J6"/>
<feature type="transmembrane region" description="Helical" evidence="2">
    <location>
        <begin position="321"/>
        <end position="340"/>
    </location>
</feature>
<reference evidence="3 4" key="2">
    <citation type="submission" date="2019-01" db="EMBL/GenBank/DDBJ databases">
        <title>The decoding of complex shrimp genome reveals the adaptation for benthos swimmer, frequently molting mechanism and breeding impact on genome.</title>
        <authorList>
            <person name="Sun Y."/>
            <person name="Gao Y."/>
            <person name="Yu Y."/>
        </authorList>
    </citation>
    <scope>NUCLEOTIDE SEQUENCE [LARGE SCALE GENOMIC DNA]</scope>
    <source>
        <tissue evidence="3">Muscle</tissue>
    </source>
</reference>
<evidence type="ECO:0000256" key="2">
    <source>
        <dbReference type="SAM" id="Phobius"/>
    </source>
</evidence>
<keyword evidence="2" id="KW-0472">Membrane</keyword>
<feature type="transmembrane region" description="Helical" evidence="2">
    <location>
        <begin position="23"/>
        <end position="45"/>
    </location>
</feature>
<evidence type="ECO:0000313" key="4">
    <source>
        <dbReference type="Proteomes" id="UP000283509"/>
    </source>
</evidence>
<keyword evidence="1" id="KW-0945">Host-virus interaction</keyword>
<sequence>MKYSYSGVHCAPLLVFDDSFFSLYPSCFFFSLSSSLLLSFSLSSFPSPPLSFRNKPSSLSVSPMSYFFYFPLFPFSYPPLTGSEVVLGPLRLLRLVLDDSLLFFSFYPPFLQYHYSVSFSLSPFYFFSCSTSLPPFPLLLIKNEGVLGPLCHPLLSATCSYLSVPPLSSSHLFPSSQFISISIFLLCFFISLLFISFLLLYSPRAKPSLASLVPSAIPCCRHLSIPPLSSYYYSFPSSHFPPLFLPSLFSSSPFSSSTHRARSRPWSTAPSPAGSRRRFLRPLLLLLIHSPLPASPSFTPFPSSLLLPPPPSSTHRAREAVLVHCAFPCWFSTTLSYLSVPPPSSSFILLFLFLLFLLPLLFSLLLLLLTESEAVLVPSASLAVDIFLSLLFLLLIPSPLPTFPPFFHPLPPSLLSLLSSLTEREAVLGPLRLPLLGLDDAFLSFCPSSFFFPFLSLFLPPPTPFPPSLLLPPSPPPPPPRPLTEREAVLGPLRLPLLVLDDAFLSSVLPPSSSIPFPLPTSPPPSPLLFFSFLLLLLYSPSAKPSLVHCAFPCWFSTTHLSRTSSPSVTSTLSGFTRNFCSCTAPPAKGTLRLMCVLFSC</sequence>
<keyword evidence="4" id="KW-1185">Reference proteome</keyword>
<feature type="transmembrane region" description="Helical" evidence="2">
    <location>
        <begin position="66"/>
        <end position="93"/>
    </location>
</feature>
<protein>
    <submittedName>
        <fullName evidence="3">Uncharacterized protein</fullName>
    </submittedName>
</protein>
<evidence type="ECO:0000313" key="3">
    <source>
        <dbReference type="EMBL" id="ROT64714.1"/>
    </source>
</evidence>
<proteinExistence type="predicted"/>
<feature type="transmembrane region" description="Helical" evidence="2">
    <location>
        <begin position="375"/>
        <end position="396"/>
    </location>
</feature>
<gene>
    <name evidence="3" type="ORF">C7M84_017345</name>
</gene>
<keyword evidence="2" id="KW-1133">Transmembrane helix</keyword>
<organism evidence="3 4">
    <name type="scientific">Penaeus vannamei</name>
    <name type="common">Whiteleg shrimp</name>
    <name type="synonym">Litopenaeus vannamei</name>
    <dbReference type="NCBI Taxonomy" id="6689"/>
    <lineage>
        <taxon>Eukaryota</taxon>
        <taxon>Metazoa</taxon>
        <taxon>Ecdysozoa</taxon>
        <taxon>Arthropoda</taxon>
        <taxon>Crustacea</taxon>
        <taxon>Multicrustacea</taxon>
        <taxon>Malacostraca</taxon>
        <taxon>Eumalacostraca</taxon>
        <taxon>Eucarida</taxon>
        <taxon>Decapoda</taxon>
        <taxon>Dendrobranchiata</taxon>
        <taxon>Penaeoidea</taxon>
        <taxon>Penaeidae</taxon>
        <taxon>Penaeus</taxon>
    </lineage>
</organism>
<keyword evidence="2" id="KW-0812">Transmembrane</keyword>
<feature type="transmembrane region" description="Helical" evidence="2">
    <location>
        <begin position="176"/>
        <end position="201"/>
    </location>
</feature>
<feature type="transmembrane region" description="Helical" evidence="2">
    <location>
        <begin position="347"/>
        <end position="369"/>
    </location>
</feature>
<dbReference type="PANTHER" id="PTHR13037">
    <property type="entry name" value="FORMIN"/>
    <property type="match status" value="1"/>
</dbReference>
<reference evidence="3 4" key="1">
    <citation type="submission" date="2018-04" db="EMBL/GenBank/DDBJ databases">
        <authorList>
            <person name="Zhang X."/>
            <person name="Yuan J."/>
            <person name="Li F."/>
            <person name="Xiang J."/>
        </authorList>
    </citation>
    <scope>NUCLEOTIDE SEQUENCE [LARGE SCALE GENOMIC DNA]</scope>
    <source>
        <tissue evidence="3">Muscle</tissue>
    </source>
</reference>
<name>A0A3R7M1J6_PENVA</name>
<dbReference type="Proteomes" id="UP000283509">
    <property type="component" value="Unassembled WGS sequence"/>
</dbReference>
<dbReference type="EMBL" id="QCYY01003201">
    <property type="protein sequence ID" value="ROT64714.1"/>
    <property type="molecule type" value="Genomic_DNA"/>
</dbReference>
<comment type="caution">
    <text evidence="3">The sequence shown here is derived from an EMBL/GenBank/DDBJ whole genome shotgun (WGS) entry which is preliminary data.</text>
</comment>
<accession>A0A3R7M1J6</accession>